<proteinExistence type="predicted"/>
<dbReference type="InterPro" id="IPR026838">
    <property type="entry name" value="YheC/D"/>
</dbReference>
<evidence type="ECO:0000313" key="2">
    <source>
        <dbReference type="Proteomes" id="UP000681414"/>
    </source>
</evidence>
<dbReference type="GO" id="GO:0005737">
    <property type="term" value="C:cytoplasm"/>
    <property type="evidence" value="ECO:0007669"/>
    <property type="project" value="TreeGrafter"/>
</dbReference>
<dbReference type="Gene3D" id="3.30.470.20">
    <property type="entry name" value="ATP-grasp fold, B domain"/>
    <property type="match status" value="1"/>
</dbReference>
<dbReference type="PANTHER" id="PTHR21621:SF0">
    <property type="entry name" value="BETA-CITRYLGLUTAMATE SYNTHASE B-RELATED"/>
    <property type="match status" value="1"/>
</dbReference>
<dbReference type="GO" id="GO:0016879">
    <property type="term" value="F:ligase activity, forming carbon-nitrogen bonds"/>
    <property type="evidence" value="ECO:0007669"/>
    <property type="project" value="TreeGrafter"/>
</dbReference>
<dbReference type="Proteomes" id="UP000681414">
    <property type="component" value="Unassembled WGS sequence"/>
</dbReference>
<protein>
    <submittedName>
        <fullName evidence="1">YheC/YheD family protein</fullName>
    </submittedName>
</protein>
<dbReference type="SUPFAM" id="SSF56059">
    <property type="entry name" value="Glutathione synthetase ATP-binding domain-like"/>
    <property type="match status" value="1"/>
</dbReference>
<dbReference type="PANTHER" id="PTHR21621">
    <property type="entry name" value="RIBOSOMAL PROTEIN S6 MODIFICATION PROTEIN"/>
    <property type="match status" value="1"/>
</dbReference>
<accession>A0A942TBQ9</accession>
<keyword evidence="2" id="KW-1185">Reference proteome</keyword>
<dbReference type="RefSeq" id="WP_213124078.1">
    <property type="nucleotide sequence ID" value="NZ_JAGYPG010000001.1"/>
</dbReference>
<comment type="caution">
    <text evidence="1">The sequence shown here is derived from an EMBL/GenBank/DDBJ whole genome shotgun (WGS) entry which is preliminary data.</text>
</comment>
<reference evidence="1 2" key="1">
    <citation type="submission" date="2021-05" db="EMBL/GenBank/DDBJ databases">
        <title>Novel Bacillus species.</title>
        <authorList>
            <person name="Liu G."/>
        </authorList>
    </citation>
    <scope>NUCLEOTIDE SEQUENCE [LARGE SCALE GENOMIC DNA]</scope>
    <source>
        <strain evidence="2">FJAT-49780</strain>
    </source>
</reference>
<dbReference type="Pfam" id="PF14398">
    <property type="entry name" value="ATPgrasp_YheCD"/>
    <property type="match status" value="1"/>
</dbReference>
<dbReference type="EMBL" id="JAGYPG010000001">
    <property type="protein sequence ID" value="MBS4194936.1"/>
    <property type="molecule type" value="Genomic_DNA"/>
</dbReference>
<name>A0A942TBQ9_9BACI</name>
<evidence type="ECO:0000313" key="1">
    <source>
        <dbReference type="EMBL" id="MBS4194936.1"/>
    </source>
</evidence>
<gene>
    <name evidence="1" type="ORF">KHA97_07575</name>
</gene>
<sequence>MQKESVGILLSKREWRRLIRNTGKRDGYIYQYAKKGEELKLNILFFTIQNVSINDFRAESIKIDGDSVFKVGKVDLPEIIYSTKKYNKKENIKKIRKLSQHQDLHIINEHHLIKKEDLYELIKSYSVFDKYMVEDDTKETSSSTIYLLGQKLSDGNWQIPVLFGKDVNNQKYSFLKAMEIAVGENKVQEESEEELRKVAQEILRIIQYYYPGIYEIGLEFIITKSGEFQLNSLCTVRSIINDLSDWNPELCKKIIEWPIELAKDLIMKNRETVENEIEPTPYEYSLLPETDSEHSKDLDEQSVNIWVKLKTFDHDEMIIKLPKGIISSVRNNDLMTILFGVKEETCRLKINEESVVLRNNSFNFPVEIYLSTSAVKKMHIPTDLVYQFKISNGKIVLGPSIGFLLGEKNQNYNLEYMRKYEDRFGEYERYGGLVIAFSPRSIDWDENIAYGMVYDPVAKSWRYDSAPIPSTLFRRNFHQKQERIKRLVEITNNKLFNSHHFKKSDLYLLREEPEIKKHLPTTHLLKDKNDILKLIDFVKVKQKIIIKPVHLSRGRGIYILEYENNNLERFILSDFSKSIRVRHFFNEAKSLEELLNRLDVVSPNYLYQTFIPLIKVEDRPFDVRVVMQKYDPQNWRCSGIECRVAGENQDLTNIARGGKAMTLEEVIQESGKDFSYTKIQKNIVELCRRFCQLMDKKEGHFAEFGLDIALDEEGFPWILEANIYPSFKGFKAMDYNMYLKIRYQPLFYAVCLQGFKLLKEEGIDEVYNHNQLYI</sequence>
<dbReference type="AlphaFoldDB" id="A0A942TBQ9"/>
<organism evidence="1 2">
    <name type="scientific">Lederbergia citri</name>
    <dbReference type="NCBI Taxonomy" id="2833580"/>
    <lineage>
        <taxon>Bacteria</taxon>
        <taxon>Bacillati</taxon>
        <taxon>Bacillota</taxon>
        <taxon>Bacilli</taxon>
        <taxon>Bacillales</taxon>
        <taxon>Bacillaceae</taxon>
        <taxon>Lederbergia</taxon>
    </lineage>
</organism>